<name>A0A098M5N7_9BACL</name>
<evidence type="ECO:0000313" key="2">
    <source>
        <dbReference type="EMBL" id="KGE17341.1"/>
    </source>
</evidence>
<protein>
    <submittedName>
        <fullName evidence="2">Uncharacterized protein</fullName>
    </submittedName>
</protein>
<organism evidence="2 3">
    <name type="scientific">Paenibacillus wynnii</name>
    <dbReference type="NCBI Taxonomy" id="268407"/>
    <lineage>
        <taxon>Bacteria</taxon>
        <taxon>Bacillati</taxon>
        <taxon>Bacillota</taxon>
        <taxon>Bacilli</taxon>
        <taxon>Bacillales</taxon>
        <taxon>Paenibacillaceae</taxon>
        <taxon>Paenibacillus</taxon>
    </lineage>
</organism>
<keyword evidence="1" id="KW-1133">Transmembrane helix</keyword>
<accession>A0A098M5N7</accession>
<dbReference type="eggNOG" id="ENOG5032TH6">
    <property type="taxonomic scope" value="Bacteria"/>
</dbReference>
<reference evidence="2 3" key="1">
    <citation type="submission" date="2014-08" db="EMBL/GenBank/DDBJ databases">
        <authorList>
            <person name="den Bakker H.C."/>
        </authorList>
    </citation>
    <scope>NUCLEOTIDE SEQUENCE [LARGE SCALE GENOMIC DNA]</scope>
    <source>
        <strain evidence="2 3">DSM 18334</strain>
    </source>
</reference>
<proteinExistence type="predicted"/>
<gene>
    <name evidence="2" type="ORF">PWYN_22250</name>
</gene>
<evidence type="ECO:0000313" key="3">
    <source>
        <dbReference type="Proteomes" id="UP000029734"/>
    </source>
</evidence>
<dbReference type="AlphaFoldDB" id="A0A098M5N7"/>
<comment type="caution">
    <text evidence="2">The sequence shown here is derived from an EMBL/GenBank/DDBJ whole genome shotgun (WGS) entry which is preliminary data.</text>
</comment>
<keyword evidence="3" id="KW-1185">Reference proteome</keyword>
<dbReference type="OrthoDB" id="2659320at2"/>
<reference evidence="2 3" key="2">
    <citation type="submission" date="2014-10" db="EMBL/GenBank/DDBJ databases">
        <title>Comparative genomics of the Paenibacillus odorifer group.</title>
        <authorList>
            <person name="Tsai Y.-C."/>
            <person name="Martin N."/>
            <person name="Korlach J."/>
            <person name="Wiedmann M."/>
        </authorList>
    </citation>
    <scope>NUCLEOTIDE SEQUENCE [LARGE SCALE GENOMIC DNA]</scope>
    <source>
        <strain evidence="2 3">DSM 18334</strain>
    </source>
</reference>
<keyword evidence="1" id="KW-0472">Membrane</keyword>
<dbReference type="RefSeq" id="WP_036656073.1">
    <property type="nucleotide sequence ID" value="NZ_JQCR01000003.1"/>
</dbReference>
<keyword evidence="1" id="KW-0812">Transmembrane</keyword>
<feature type="transmembrane region" description="Helical" evidence="1">
    <location>
        <begin position="6"/>
        <end position="27"/>
    </location>
</feature>
<sequence>MLIFLMYLFTFIGASLLCIAAMIKLILMFPITDHHKLIAAVSSFRMKFPRQLIASNKSCIVAYNENLRKIAIGTFPYSSQKKAIANLYSFDQILGCEIIENALTITKVSKTSLINRRVADHTEVKPATIHTEEITELTLIIYIQALTTQILHISLLPKQFALKPSDSRYPQIYSEALLLYQTLKSIVTFSEFNDDSESQNKLKRYIY</sequence>
<dbReference type="EMBL" id="JQCR01000003">
    <property type="protein sequence ID" value="KGE17341.1"/>
    <property type="molecule type" value="Genomic_DNA"/>
</dbReference>
<dbReference type="Proteomes" id="UP000029734">
    <property type="component" value="Unassembled WGS sequence"/>
</dbReference>
<evidence type="ECO:0000256" key="1">
    <source>
        <dbReference type="SAM" id="Phobius"/>
    </source>
</evidence>